<comment type="caution">
    <text evidence="1">The sequence shown here is derived from an EMBL/GenBank/DDBJ whole genome shotgun (WGS) entry which is preliminary data.</text>
</comment>
<proteinExistence type="predicted"/>
<dbReference type="InParanoid" id="A0A1C7MYV0"/>
<evidence type="ECO:0000313" key="1">
    <source>
        <dbReference type="EMBL" id="OBZ80294.1"/>
    </source>
</evidence>
<dbReference type="EMBL" id="LUGH01002308">
    <property type="protein sequence ID" value="OBZ80294.1"/>
    <property type="molecule type" value="Genomic_DNA"/>
</dbReference>
<protein>
    <submittedName>
        <fullName evidence="1">Uncharacterized protein</fullName>
    </submittedName>
</protein>
<name>A0A1C7MYV0_9FUNG</name>
<organism evidence="1 2">
    <name type="scientific">Choanephora cucurbitarum</name>
    <dbReference type="NCBI Taxonomy" id="101091"/>
    <lineage>
        <taxon>Eukaryota</taxon>
        <taxon>Fungi</taxon>
        <taxon>Fungi incertae sedis</taxon>
        <taxon>Mucoromycota</taxon>
        <taxon>Mucoromycotina</taxon>
        <taxon>Mucoromycetes</taxon>
        <taxon>Mucorales</taxon>
        <taxon>Mucorineae</taxon>
        <taxon>Choanephoraceae</taxon>
        <taxon>Choanephoroideae</taxon>
        <taxon>Choanephora</taxon>
    </lineage>
</organism>
<dbReference type="AlphaFoldDB" id="A0A1C7MYV0"/>
<gene>
    <name evidence="1" type="ORF">A0J61_11657</name>
</gene>
<evidence type="ECO:0000313" key="2">
    <source>
        <dbReference type="Proteomes" id="UP000093000"/>
    </source>
</evidence>
<sequence>MVMKSLDSRIRNRFENACQTTRTAVLPALDRQEYKDNDAKRKRLSRVSIRIYCVTS</sequence>
<feature type="non-terminal residue" evidence="1">
    <location>
        <position position="56"/>
    </location>
</feature>
<accession>A0A1C7MYV0</accession>
<reference evidence="1 2" key="1">
    <citation type="submission" date="2016-03" db="EMBL/GenBank/DDBJ databases">
        <title>Choanephora cucurbitarum.</title>
        <authorList>
            <person name="Min B."/>
            <person name="Park H."/>
            <person name="Park J.-H."/>
            <person name="Shin H.-D."/>
            <person name="Choi I.-G."/>
        </authorList>
    </citation>
    <scope>NUCLEOTIDE SEQUENCE [LARGE SCALE GENOMIC DNA]</scope>
    <source>
        <strain evidence="1 2">KUS-F28377</strain>
    </source>
</reference>
<keyword evidence="2" id="KW-1185">Reference proteome</keyword>
<dbReference type="Proteomes" id="UP000093000">
    <property type="component" value="Unassembled WGS sequence"/>
</dbReference>